<evidence type="ECO:0000313" key="7">
    <source>
        <dbReference type="Proteomes" id="UP000078237"/>
    </source>
</evidence>
<keyword evidence="7" id="KW-1185">Reference proteome</keyword>
<dbReference type="OrthoDB" id="5428055at2759"/>
<dbReference type="AlphaFoldDB" id="A0A150ASB2"/>
<dbReference type="EMBL" id="LCTW02000001">
    <property type="protein sequence ID" value="KXX83342.1"/>
    <property type="molecule type" value="Genomic_DNA"/>
</dbReference>
<reference evidence="6 7" key="1">
    <citation type="journal article" date="2016" name="Genome Announc.">
        <title>Genome Sequence of Madurella mycetomatis mm55, Isolated from a Human Mycetoma Case in Sudan.</title>
        <authorList>
            <person name="Smit S."/>
            <person name="Derks M.F."/>
            <person name="Bervoets S."/>
            <person name="Fahal A."/>
            <person name="van Leeuwen W."/>
            <person name="van Belkum A."/>
            <person name="van de Sande W.W."/>
        </authorList>
    </citation>
    <scope>NUCLEOTIDE SEQUENCE [LARGE SCALE GENOMIC DNA]</scope>
    <source>
        <strain evidence="7">mm55</strain>
    </source>
</reference>
<dbReference type="SUPFAM" id="SSF144083">
    <property type="entry name" value="Magnesium transport protein CorA, transmembrane region"/>
    <property type="match status" value="1"/>
</dbReference>
<keyword evidence="3 5" id="KW-1133">Transmembrane helix</keyword>
<proteinExistence type="predicted"/>
<dbReference type="GO" id="GO:0046873">
    <property type="term" value="F:metal ion transmembrane transporter activity"/>
    <property type="evidence" value="ECO:0007669"/>
    <property type="project" value="InterPro"/>
</dbReference>
<evidence type="ECO:0000313" key="6">
    <source>
        <dbReference type="EMBL" id="KXX83342.1"/>
    </source>
</evidence>
<dbReference type="InterPro" id="IPR002523">
    <property type="entry name" value="MgTranspt_CorA/ZnTranspt_ZntB"/>
</dbReference>
<dbReference type="GO" id="GO:0016020">
    <property type="term" value="C:membrane"/>
    <property type="evidence" value="ECO:0007669"/>
    <property type="project" value="UniProtKB-SubCell"/>
</dbReference>
<comment type="caution">
    <text evidence="6">The sequence shown here is derived from an EMBL/GenBank/DDBJ whole genome shotgun (WGS) entry which is preliminary data.</text>
</comment>
<dbReference type="VEuPathDB" id="FungiDB:MMYC01_200067"/>
<organism evidence="6 7">
    <name type="scientific">Madurella mycetomatis</name>
    <dbReference type="NCBI Taxonomy" id="100816"/>
    <lineage>
        <taxon>Eukaryota</taxon>
        <taxon>Fungi</taxon>
        <taxon>Dikarya</taxon>
        <taxon>Ascomycota</taxon>
        <taxon>Pezizomycotina</taxon>
        <taxon>Sordariomycetes</taxon>
        <taxon>Sordariomycetidae</taxon>
        <taxon>Sordariales</taxon>
        <taxon>Sordariales incertae sedis</taxon>
        <taxon>Madurella</taxon>
    </lineage>
</organism>
<evidence type="ECO:0000256" key="3">
    <source>
        <dbReference type="ARBA" id="ARBA00022989"/>
    </source>
</evidence>
<keyword evidence="2 5" id="KW-0812">Transmembrane</keyword>
<dbReference type="InterPro" id="IPR045863">
    <property type="entry name" value="CorA_TM1_TM2"/>
</dbReference>
<dbReference type="Proteomes" id="UP000078237">
    <property type="component" value="Unassembled WGS sequence"/>
</dbReference>
<protein>
    <submittedName>
        <fullName evidence="6">Zinc transport protein ZntB</fullName>
    </submittedName>
</protein>
<gene>
    <name evidence="6" type="ORF">MMYC01_200067</name>
</gene>
<accession>A0A150ASB2</accession>
<evidence type="ECO:0000256" key="5">
    <source>
        <dbReference type="SAM" id="Phobius"/>
    </source>
</evidence>
<dbReference type="STRING" id="100816.A0A150ASB2"/>
<evidence type="ECO:0000256" key="4">
    <source>
        <dbReference type="ARBA" id="ARBA00023136"/>
    </source>
</evidence>
<feature type="transmembrane region" description="Helical" evidence="5">
    <location>
        <begin position="407"/>
        <end position="428"/>
    </location>
</feature>
<dbReference type="Gene3D" id="1.20.58.340">
    <property type="entry name" value="Magnesium transport protein CorA, transmembrane region"/>
    <property type="match status" value="1"/>
</dbReference>
<dbReference type="Pfam" id="PF01544">
    <property type="entry name" value="CorA"/>
    <property type="match status" value="1"/>
</dbReference>
<sequence>MSHTNQSYRDFAKSRSQTNPCLTGLVEHLGRGAENTSTIVTLDYPQDGQLTPNPFLVTEVDLAELLAATSAIYGRVLLVENIRPSLVSLLGEILGLDPIFFAGHITTNFDDIEKAPPPPSLALFPSQIAERGYLHLHFQQVLDLGTSDALKYSTYALKTDSNIPRNVRRLPCLSGRQLALARACCSVVVKNIKGSWICLILVDPPAKTVIETLKPGGRKRYPSKPLHGGSEDFAQPTSFESFRSATGSHPWNKNSMLNSLLHYFSNQPPGFTVTQPSILSLGYYPMRIFLAEWVTYIHLLSRYFKYYEYSLHDIQHRLHDSDIVDLQRWRRRSMQSQQKLRFLAMFIDYWSQKETNKQPWDMVQKDISHVLSQLEHYSRSLEQMIPVATSMAQILDSQRAMLQTANVSRLTFIALVFVPLSWVASLFSMSGEYAPGHRQFWVYIATALPVLFVVLLLPALQWAKVAEKLKELGICLTRRAGKQKTGAEFA</sequence>
<comment type="subcellular location">
    <subcellularLocation>
        <location evidence="1">Membrane</location>
        <topology evidence="1">Multi-pass membrane protein</topology>
    </subcellularLocation>
</comment>
<feature type="transmembrane region" description="Helical" evidence="5">
    <location>
        <begin position="440"/>
        <end position="460"/>
    </location>
</feature>
<name>A0A150ASB2_9PEZI</name>
<evidence type="ECO:0000256" key="1">
    <source>
        <dbReference type="ARBA" id="ARBA00004141"/>
    </source>
</evidence>
<keyword evidence="4 5" id="KW-0472">Membrane</keyword>
<evidence type="ECO:0000256" key="2">
    <source>
        <dbReference type="ARBA" id="ARBA00022692"/>
    </source>
</evidence>